<feature type="region of interest" description="Disordered" evidence="3">
    <location>
        <begin position="16"/>
        <end position="54"/>
    </location>
</feature>
<dbReference type="EMBL" id="MN982388">
    <property type="protein sequence ID" value="QIJ56912.1"/>
    <property type="molecule type" value="Genomic_RNA"/>
</dbReference>
<comment type="subcellular location">
    <subcellularLocation>
        <location evidence="1">Virion</location>
    </subcellularLocation>
</comment>
<reference evidence="4" key="2">
    <citation type="submission" date="2020-01" db="EMBL/GenBank/DDBJ databases">
        <authorList>
            <person name="Abba' S."/>
        </authorList>
    </citation>
    <scope>NUCLEOTIDE SEQUENCE</scope>
    <source>
        <strain evidence="4">St_USA</strain>
    </source>
</reference>
<dbReference type="Pfam" id="PF11729">
    <property type="entry name" value="Capsid-VNN"/>
    <property type="match status" value="1"/>
</dbReference>
<name>A0A6G7NRX7_9VIRU</name>
<feature type="region of interest" description="Disordered" evidence="3">
    <location>
        <begin position="355"/>
        <end position="382"/>
    </location>
</feature>
<evidence type="ECO:0008006" key="5">
    <source>
        <dbReference type="Google" id="ProtNLM"/>
    </source>
</evidence>
<accession>A0A6G7NRX7</accession>
<feature type="region of interest" description="Disordered" evidence="3">
    <location>
        <begin position="396"/>
        <end position="421"/>
    </location>
</feature>
<evidence type="ECO:0000256" key="3">
    <source>
        <dbReference type="SAM" id="MobiDB-lite"/>
    </source>
</evidence>
<evidence type="ECO:0000256" key="2">
    <source>
        <dbReference type="ARBA" id="ARBA00022844"/>
    </source>
</evidence>
<organism evidence="4">
    <name type="scientific">Scaphoideus titanus sobemo-like virus 1</name>
    <dbReference type="NCBI Taxonomy" id="2716557"/>
    <lineage>
        <taxon>Viruses</taxon>
        <taxon>Riboviria</taxon>
        <taxon>Orthornavirae</taxon>
        <taxon>Pisuviricota</taxon>
        <taxon>Pisoniviricetes</taxon>
        <taxon>Sobelivirales</taxon>
        <taxon>Solemoviridae</taxon>
        <taxon>Sobemovirus</taxon>
    </lineage>
</organism>
<protein>
    <recommendedName>
        <fullName evidence="5">Capsid protein alpha</fullName>
    </recommendedName>
</protein>
<dbReference type="SUPFAM" id="SSF88633">
    <property type="entry name" value="Positive stranded ssRNA viruses"/>
    <property type="match status" value="1"/>
</dbReference>
<evidence type="ECO:0000256" key="1">
    <source>
        <dbReference type="ARBA" id="ARBA00004328"/>
    </source>
</evidence>
<reference evidence="4" key="1">
    <citation type="journal article" date="2020" name="Viruses">
        <title>New Viral Sequences Identified in the Flavescence Doree Phytoplasma Vector Scaphoideus titanus.</title>
        <authorList>
            <person name="Ottati S."/>
            <person name="Chiapello M."/>
            <person name="Galetto L."/>
            <person name="Bosco D."/>
            <person name="Marzachi C."/>
            <person name="Abba S."/>
        </authorList>
    </citation>
    <scope>NUCLEOTIDE SEQUENCE</scope>
    <source>
        <strain evidence="4">St_USA</strain>
    </source>
</reference>
<dbReference type="InterPro" id="IPR024292">
    <property type="entry name" value="Nodavirus_capsid"/>
</dbReference>
<evidence type="ECO:0000313" key="4">
    <source>
        <dbReference type="EMBL" id="QIJ56912.1"/>
    </source>
</evidence>
<dbReference type="InterPro" id="IPR029053">
    <property type="entry name" value="Viral_coat"/>
</dbReference>
<proteinExistence type="predicted"/>
<dbReference type="GO" id="GO:0044423">
    <property type="term" value="C:virion component"/>
    <property type="evidence" value="ECO:0007669"/>
    <property type="project" value="UniProtKB-KW"/>
</dbReference>
<dbReference type="Gene3D" id="2.60.120.20">
    <property type="match status" value="1"/>
</dbReference>
<keyword evidence="2" id="KW-0946">Virion</keyword>
<sequence length="421" mass="46176">MDKKFVCQADGRRFATKQALAQHRQASHGAPGQNSRKGGGSNPQPRRRQTQAASDITQVMAAQPQRVLGNSGTDMAIVSGVDRLLSVKELKDRASGSIVLDFLVVPSGFKRLARIASAFQKVQYLQLEFSVEPQINAVTAGGYVVGFVSDPDDQIVNLDQLTSTRGSVTTKWWQSARVVPKLTNRTYFTSMGSELREFSPGRFVLMVDGQASQTGNLTVFCRWSVRLSGAILEAPLPKEVTILNPVWIRNGHQGVWAKVATSVAADGWSDKPDHIIGTGWKKGAAYRLPYPVPLVKANDKQFALHHWLYIRDADSVFLAVDGPADFYEADYEIDNLVIDAGETVRKFETASAVSGEVKEGSSLDTEAMTPGPPQSPSPLSELSRELRDFVRTLKESFQPSPRPMARSTSMGSFSLMEYPPE</sequence>